<feature type="DNA-binding region" description="H-T-H motif" evidence="2">
    <location>
        <begin position="55"/>
        <end position="74"/>
    </location>
</feature>
<comment type="caution">
    <text evidence="5">The sequence shown here is derived from an EMBL/GenBank/DDBJ whole genome shotgun (WGS) entry which is preliminary data.</text>
</comment>
<dbReference type="PANTHER" id="PTHR30055:SF226">
    <property type="entry name" value="HTH-TYPE TRANSCRIPTIONAL REGULATOR PKSA"/>
    <property type="match status" value="1"/>
</dbReference>
<dbReference type="Gene3D" id="1.10.357.10">
    <property type="entry name" value="Tetracycline Repressor, domain 2"/>
    <property type="match status" value="1"/>
</dbReference>
<dbReference type="SUPFAM" id="SSF48498">
    <property type="entry name" value="Tetracyclin repressor-like, C-terminal domain"/>
    <property type="match status" value="1"/>
</dbReference>
<dbReference type="PRINTS" id="PR00455">
    <property type="entry name" value="HTHTETR"/>
</dbReference>
<sequence length="223" mass="24855">MTKRESAEVPEEGTAAPERLSPREVRRRQRIELGREQMLETAEELFAERGYHETNLKDVARRCEFSVGSIYSFFDSKEALYLAVLMRRGPGRLEDMKRLAAAAGPSAGERFVALVAAELEHRRKYPAWALLDAQMTKAGGREVAEVPQDYKDIHRETLRILAGVVADGQADGTIRPGDPHALARMCGALIDSFTLMDPMISDEPEGLGAEEFVTFVRETFTVA</sequence>
<accession>A0ABR9JZL7</accession>
<evidence type="ECO:0000256" key="3">
    <source>
        <dbReference type="SAM" id="MobiDB-lite"/>
    </source>
</evidence>
<evidence type="ECO:0000256" key="2">
    <source>
        <dbReference type="PROSITE-ProRule" id="PRU00335"/>
    </source>
</evidence>
<dbReference type="RefSeq" id="WP_192761727.1">
    <property type="nucleotide sequence ID" value="NZ_JADBDZ010000001.1"/>
</dbReference>
<name>A0ABR9JZL7_9ACTN</name>
<dbReference type="PROSITE" id="PS50977">
    <property type="entry name" value="HTH_TETR_2"/>
    <property type="match status" value="1"/>
</dbReference>
<dbReference type="Proteomes" id="UP000627838">
    <property type="component" value="Unassembled WGS sequence"/>
</dbReference>
<reference evidence="5 6" key="1">
    <citation type="submission" date="2020-10" db="EMBL/GenBank/DDBJ databases">
        <title>Sequencing the genomes of 1000 actinobacteria strains.</title>
        <authorList>
            <person name="Klenk H.-P."/>
        </authorList>
    </citation>
    <scope>NUCLEOTIDE SEQUENCE [LARGE SCALE GENOMIC DNA]</scope>
    <source>
        <strain evidence="5 6">DSM 46744</strain>
    </source>
</reference>
<dbReference type="Pfam" id="PF00440">
    <property type="entry name" value="TetR_N"/>
    <property type="match status" value="1"/>
</dbReference>
<organism evidence="5 6">
    <name type="scientific">Actinomadura algeriensis</name>
    <dbReference type="NCBI Taxonomy" id="1679523"/>
    <lineage>
        <taxon>Bacteria</taxon>
        <taxon>Bacillati</taxon>
        <taxon>Actinomycetota</taxon>
        <taxon>Actinomycetes</taxon>
        <taxon>Streptosporangiales</taxon>
        <taxon>Thermomonosporaceae</taxon>
        <taxon>Actinomadura</taxon>
    </lineage>
</organism>
<evidence type="ECO:0000259" key="4">
    <source>
        <dbReference type="PROSITE" id="PS50977"/>
    </source>
</evidence>
<proteinExistence type="predicted"/>
<feature type="region of interest" description="Disordered" evidence="3">
    <location>
        <begin position="1"/>
        <end position="26"/>
    </location>
</feature>
<dbReference type="PANTHER" id="PTHR30055">
    <property type="entry name" value="HTH-TYPE TRANSCRIPTIONAL REGULATOR RUTR"/>
    <property type="match status" value="1"/>
</dbReference>
<dbReference type="InterPro" id="IPR009057">
    <property type="entry name" value="Homeodomain-like_sf"/>
</dbReference>
<dbReference type="InterPro" id="IPR050109">
    <property type="entry name" value="HTH-type_TetR-like_transc_reg"/>
</dbReference>
<evidence type="ECO:0000313" key="5">
    <source>
        <dbReference type="EMBL" id="MBE1535545.1"/>
    </source>
</evidence>
<gene>
    <name evidence="5" type="ORF">H4W34_005378</name>
</gene>
<feature type="domain" description="HTH tetR-type" evidence="4">
    <location>
        <begin position="32"/>
        <end position="92"/>
    </location>
</feature>
<dbReference type="SUPFAM" id="SSF46689">
    <property type="entry name" value="Homeodomain-like"/>
    <property type="match status" value="1"/>
</dbReference>
<evidence type="ECO:0000256" key="1">
    <source>
        <dbReference type="ARBA" id="ARBA00023125"/>
    </source>
</evidence>
<dbReference type="InterPro" id="IPR036271">
    <property type="entry name" value="Tet_transcr_reg_TetR-rel_C_sf"/>
</dbReference>
<protein>
    <submittedName>
        <fullName evidence="5">AcrR family transcriptional regulator</fullName>
    </submittedName>
</protein>
<keyword evidence="1 2" id="KW-0238">DNA-binding</keyword>
<dbReference type="EMBL" id="JADBDZ010000001">
    <property type="protein sequence ID" value="MBE1535545.1"/>
    <property type="molecule type" value="Genomic_DNA"/>
</dbReference>
<evidence type="ECO:0000313" key="6">
    <source>
        <dbReference type="Proteomes" id="UP000627838"/>
    </source>
</evidence>
<keyword evidence="6" id="KW-1185">Reference proteome</keyword>
<dbReference type="InterPro" id="IPR001647">
    <property type="entry name" value="HTH_TetR"/>
</dbReference>